<evidence type="ECO:0008006" key="5">
    <source>
        <dbReference type="Google" id="ProtNLM"/>
    </source>
</evidence>
<keyword evidence="1" id="KW-0812">Transmembrane</keyword>
<sequence length="180" mass="18930">MRDGLNRALLALLGAAALAAGTWPAVTGLVREVPPWWPLPGEGLRPSVPDWGSPAVIALTGAVTAASLGWLVAQGPGRGPRRLALAHPALHLRTRALVRALRTEAEAVPGVAGARVHLSGRAARPRLDMAVLLEPEARPAAVLERLAGEQLRAARTAAGSERLVLSVRFRVRGHRAGRAR</sequence>
<proteinExistence type="predicted"/>
<keyword evidence="4" id="KW-1185">Reference proteome</keyword>
<keyword evidence="1" id="KW-1133">Transmembrane helix</keyword>
<evidence type="ECO:0000256" key="2">
    <source>
        <dbReference type="SAM" id="SignalP"/>
    </source>
</evidence>
<feature type="chain" id="PRO_5045234940" description="Alkaline shock response membrane anchor protein AmaP" evidence="2">
    <location>
        <begin position="20"/>
        <end position="180"/>
    </location>
</feature>
<feature type="signal peptide" evidence="2">
    <location>
        <begin position="1"/>
        <end position="19"/>
    </location>
</feature>
<name>A0ABP6JUX3_9ACTN</name>
<reference evidence="4" key="1">
    <citation type="journal article" date="2019" name="Int. J. Syst. Evol. Microbiol.">
        <title>The Global Catalogue of Microorganisms (GCM) 10K type strain sequencing project: providing services to taxonomists for standard genome sequencing and annotation.</title>
        <authorList>
            <consortium name="The Broad Institute Genomics Platform"/>
            <consortium name="The Broad Institute Genome Sequencing Center for Infectious Disease"/>
            <person name="Wu L."/>
            <person name="Ma J."/>
        </authorList>
    </citation>
    <scope>NUCLEOTIDE SEQUENCE [LARGE SCALE GENOMIC DNA]</scope>
    <source>
        <strain evidence="4">JCM 9088</strain>
    </source>
</reference>
<keyword evidence="1" id="KW-0472">Membrane</keyword>
<accession>A0ABP6JUX3</accession>
<gene>
    <name evidence="3" type="ORF">GCM10010446_33350</name>
</gene>
<evidence type="ECO:0000313" key="3">
    <source>
        <dbReference type="EMBL" id="GAA2945373.1"/>
    </source>
</evidence>
<dbReference type="Proteomes" id="UP001500403">
    <property type="component" value="Unassembled WGS sequence"/>
</dbReference>
<comment type="caution">
    <text evidence="3">The sequence shown here is derived from an EMBL/GenBank/DDBJ whole genome shotgun (WGS) entry which is preliminary data.</text>
</comment>
<organism evidence="3 4">
    <name type="scientific">Streptomyces enissocaesilis</name>
    <dbReference type="NCBI Taxonomy" id="332589"/>
    <lineage>
        <taxon>Bacteria</taxon>
        <taxon>Bacillati</taxon>
        <taxon>Actinomycetota</taxon>
        <taxon>Actinomycetes</taxon>
        <taxon>Kitasatosporales</taxon>
        <taxon>Streptomycetaceae</taxon>
        <taxon>Streptomyces</taxon>
        <taxon>Streptomyces rochei group</taxon>
    </lineage>
</organism>
<feature type="transmembrane region" description="Helical" evidence="1">
    <location>
        <begin position="51"/>
        <end position="73"/>
    </location>
</feature>
<dbReference type="EMBL" id="BAAAUD010000034">
    <property type="protein sequence ID" value="GAA2945373.1"/>
    <property type="molecule type" value="Genomic_DNA"/>
</dbReference>
<evidence type="ECO:0000313" key="4">
    <source>
        <dbReference type="Proteomes" id="UP001500403"/>
    </source>
</evidence>
<protein>
    <recommendedName>
        <fullName evidence="5">Alkaline shock response membrane anchor protein AmaP</fullName>
    </recommendedName>
</protein>
<keyword evidence="2" id="KW-0732">Signal</keyword>
<evidence type="ECO:0000256" key="1">
    <source>
        <dbReference type="SAM" id="Phobius"/>
    </source>
</evidence>